<accession>A0A0F9HL83</accession>
<dbReference type="GO" id="GO:0051276">
    <property type="term" value="P:chromosome organization"/>
    <property type="evidence" value="ECO:0007669"/>
    <property type="project" value="InterPro"/>
</dbReference>
<protein>
    <recommendedName>
        <fullName evidence="2">Terminase small subunit</fullName>
    </recommendedName>
</protein>
<reference evidence="1" key="1">
    <citation type="journal article" date="2015" name="Nature">
        <title>Complex archaea that bridge the gap between prokaryotes and eukaryotes.</title>
        <authorList>
            <person name="Spang A."/>
            <person name="Saw J.H."/>
            <person name="Jorgensen S.L."/>
            <person name="Zaremba-Niedzwiedzka K."/>
            <person name="Martijn J."/>
            <person name="Lind A.E."/>
            <person name="van Eijk R."/>
            <person name="Schleper C."/>
            <person name="Guy L."/>
            <person name="Ettema T.J."/>
        </authorList>
    </citation>
    <scope>NUCLEOTIDE SEQUENCE</scope>
</reference>
<dbReference type="Gene3D" id="1.10.10.1400">
    <property type="entry name" value="Terminase, small subunit, N-terminal DNA-binding domain, HTH motif"/>
    <property type="match status" value="1"/>
</dbReference>
<dbReference type="EMBL" id="LAZR01014787">
    <property type="protein sequence ID" value="KKM15942.1"/>
    <property type="molecule type" value="Genomic_DNA"/>
</dbReference>
<evidence type="ECO:0008006" key="2">
    <source>
        <dbReference type="Google" id="ProtNLM"/>
    </source>
</evidence>
<evidence type="ECO:0000313" key="1">
    <source>
        <dbReference type="EMBL" id="KKM15942.1"/>
    </source>
</evidence>
<organism evidence="1">
    <name type="scientific">marine sediment metagenome</name>
    <dbReference type="NCBI Taxonomy" id="412755"/>
    <lineage>
        <taxon>unclassified sequences</taxon>
        <taxon>metagenomes</taxon>
        <taxon>ecological metagenomes</taxon>
    </lineage>
</organism>
<name>A0A0F9HL83_9ZZZZ</name>
<comment type="caution">
    <text evidence="1">The sequence shown here is derived from an EMBL/GenBank/DDBJ whole genome shotgun (WGS) entry which is preliminary data.</text>
</comment>
<dbReference type="AlphaFoldDB" id="A0A0F9HL83"/>
<dbReference type="InterPro" id="IPR005335">
    <property type="entry name" value="Terminase_ssu"/>
</dbReference>
<gene>
    <name evidence="1" type="ORF">LCGC14_1690810</name>
</gene>
<dbReference type="Pfam" id="PF03592">
    <property type="entry name" value="Terminase_2"/>
    <property type="match status" value="1"/>
</dbReference>
<sequence>MPLNPRQQRFVNAYLLDPNATQAATKVGYSAKTAYSSGQRLLKHVEIAAAVKAGQARIAKAADVSLDWLIGEFKGNHELAREGNPVIDRYGNPTGGVMRQISASNKALESIAVITGHWVTKGKVEHDVGDGLLELMKRIDGKTRGL</sequence>
<proteinExistence type="predicted"/>
<dbReference type="InterPro" id="IPR038713">
    <property type="entry name" value="Terminase_Gp1_N_sf"/>
</dbReference>